<gene>
    <name evidence="2" type="ORF">CHIRRI_LOCUS5974</name>
</gene>
<dbReference type="Pfam" id="PF04669">
    <property type="entry name" value="PBDC1"/>
    <property type="match status" value="1"/>
</dbReference>
<evidence type="ECO:0000313" key="2">
    <source>
        <dbReference type="EMBL" id="CAG9803073.1"/>
    </source>
</evidence>
<dbReference type="InterPro" id="IPR021148">
    <property type="entry name" value="Polysacc_synth_dom"/>
</dbReference>
<proteinExistence type="predicted"/>
<accession>A0A9N9RSY9</accession>
<dbReference type="OrthoDB" id="10248897at2759"/>
<dbReference type="EMBL" id="OU895878">
    <property type="protein sequence ID" value="CAG9803073.1"/>
    <property type="molecule type" value="Genomic_DNA"/>
</dbReference>
<evidence type="ECO:0000259" key="1">
    <source>
        <dbReference type="Pfam" id="PF04669"/>
    </source>
</evidence>
<dbReference type="GO" id="GO:0005737">
    <property type="term" value="C:cytoplasm"/>
    <property type="evidence" value="ECO:0007669"/>
    <property type="project" value="TreeGrafter"/>
</dbReference>
<sequence length="193" mass="22564">MRFRRVNSKSSSLNHSDASTILQEEQKSIAQKMDILSRPADEFGNDTLLEELWAKKAFEHSETHFNLLISLDPRSLKLTPFDDQIYKIFREDFPNFRVNYIDENELKSDASKLKWRSFIEKFDKIEDFSFGTLLRVDSSKDFSPENAILVVRIQFLAIEIARNREGFNDNLRKDYAKKYAAINAENNKAEINS</sequence>
<dbReference type="Gene3D" id="1.10.3560.10">
    <property type="entry name" value="yst0336 like domain"/>
    <property type="match status" value="1"/>
</dbReference>
<keyword evidence="3" id="KW-1185">Reference proteome</keyword>
<organism evidence="2 3">
    <name type="scientific">Chironomus riparius</name>
    <dbReference type="NCBI Taxonomy" id="315576"/>
    <lineage>
        <taxon>Eukaryota</taxon>
        <taxon>Metazoa</taxon>
        <taxon>Ecdysozoa</taxon>
        <taxon>Arthropoda</taxon>
        <taxon>Hexapoda</taxon>
        <taxon>Insecta</taxon>
        <taxon>Pterygota</taxon>
        <taxon>Neoptera</taxon>
        <taxon>Endopterygota</taxon>
        <taxon>Diptera</taxon>
        <taxon>Nematocera</taxon>
        <taxon>Chironomoidea</taxon>
        <taxon>Chironomidae</taxon>
        <taxon>Chironominae</taxon>
        <taxon>Chironomus</taxon>
    </lineage>
</organism>
<protein>
    <recommendedName>
        <fullName evidence="1">Polysaccharide biosynthesis domain-containing protein</fullName>
    </recommendedName>
</protein>
<feature type="domain" description="Polysaccharide biosynthesis" evidence="1">
    <location>
        <begin position="49"/>
        <end position="171"/>
    </location>
</feature>
<dbReference type="AlphaFoldDB" id="A0A9N9RSY9"/>
<reference evidence="2" key="1">
    <citation type="submission" date="2022-01" db="EMBL/GenBank/DDBJ databases">
        <authorList>
            <person name="King R."/>
        </authorList>
    </citation>
    <scope>NUCLEOTIDE SEQUENCE</scope>
</reference>
<dbReference type="PANTHER" id="PTHR13410">
    <property type="entry name" value="PROTEIN PBDC1"/>
    <property type="match status" value="1"/>
</dbReference>
<name>A0A9N9RSY9_9DIPT</name>
<dbReference type="InterPro" id="IPR023139">
    <property type="entry name" value="PBDC1-like_dom_sf"/>
</dbReference>
<dbReference type="PANTHER" id="PTHR13410:SF9">
    <property type="entry name" value="PROTEIN PBDC1"/>
    <property type="match status" value="1"/>
</dbReference>
<evidence type="ECO:0000313" key="3">
    <source>
        <dbReference type="Proteomes" id="UP001153620"/>
    </source>
</evidence>
<reference evidence="2" key="2">
    <citation type="submission" date="2022-10" db="EMBL/GenBank/DDBJ databases">
        <authorList>
            <consortium name="ENA_rothamsted_submissions"/>
            <consortium name="culmorum"/>
            <person name="King R."/>
        </authorList>
    </citation>
    <scope>NUCLEOTIDE SEQUENCE</scope>
</reference>
<dbReference type="Proteomes" id="UP001153620">
    <property type="component" value="Chromosome 2"/>
</dbReference>
<dbReference type="InterPro" id="IPR008476">
    <property type="entry name" value="PBDC1_metazoa/fungi"/>
</dbReference>